<evidence type="ECO:0000256" key="6">
    <source>
        <dbReference type="ARBA" id="ARBA00023125"/>
    </source>
</evidence>
<keyword evidence="1 8" id="KW-0597">Phosphoprotein</keyword>
<dbReference type="SMART" id="SM00448">
    <property type="entry name" value="REC"/>
    <property type="match status" value="1"/>
</dbReference>
<evidence type="ECO:0000259" key="9">
    <source>
        <dbReference type="PROSITE" id="PS50045"/>
    </source>
</evidence>
<feature type="domain" description="Sigma-54 factor interaction" evidence="9">
    <location>
        <begin position="146"/>
        <end position="375"/>
    </location>
</feature>
<dbReference type="Gene3D" id="3.40.50.300">
    <property type="entry name" value="P-loop containing nucleotide triphosphate hydrolases"/>
    <property type="match status" value="1"/>
</dbReference>
<dbReference type="Pfam" id="PF00072">
    <property type="entry name" value="Response_reg"/>
    <property type="match status" value="1"/>
</dbReference>
<dbReference type="GO" id="GO:0006355">
    <property type="term" value="P:regulation of DNA-templated transcription"/>
    <property type="evidence" value="ECO:0007669"/>
    <property type="project" value="InterPro"/>
</dbReference>
<keyword evidence="2" id="KW-0547">Nucleotide-binding</keyword>
<protein>
    <submittedName>
        <fullName evidence="11">Two component, sigma54 specific, transcriptional regulator, Fis family</fullName>
    </submittedName>
</protein>
<keyword evidence="3" id="KW-0067">ATP-binding</keyword>
<dbReference type="InterPro" id="IPR011006">
    <property type="entry name" value="CheY-like_superfamily"/>
</dbReference>
<keyword evidence="5" id="KW-0805">Transcription regulation</keyword>
<evidence type="ECO:0000256" key="5">
    <source>
        <dbReference type="ARBA" id="ARBA00023015"/>
    </source>
</evidence>
<dbReference type="InterPro" id="IPR025943">
    <property type="entry name" value="Sigma_54_int_dom_ATP-bd_2"/>
</dbReference>
<dbReference type="PRINTS" id="PR01590">
    <property type="entry name" value="HTHFIS"/>
</dbReference>
<organism evidence="11 12">
    <name type="scientific">Paraburkholderia diazotrophica</name>
    <dbReference type="NCBI Taxonomy" id="667676"/>
    <lineage>
        <taxon>Bacteria</taxon>
        <taxon>Pseudomonadati</taxon>
        <taxon>Pseudomonadota</taxon>
        <taxon>Betaproteobacteria</taxon>
        <taxon>Burkholderiales</taxon>
        <taxon>Burkholderiaceae</taxon>
        <taxon>Paraburkholderia</taxon>
    </lineage>
</organism>
<evidence type="ECO:0000256" key="4">
    <source>
        <dbReference type="ARBA" id="ARBA00023012"/>
    </source>
</evidence>
<dbReference type="GO" id="GO:0043565">
    <property type="term" value="F:sequence-specific DNA binding"/>
    <property type="evidence" value="ECO:0007669"/>
    <property type="project" value="InterPro"/>
</dbReference>
<dbReference type="InterPro" id="IPR027417">
    <property type="entry name" value="P-loop_NTPase"/>
</dbReference>
<evidence type="ECO:0000256" key="1">
    <source>
        <dbReference type="ARBA" id="ARBA00022553"/>
    </source>
</evidence>
<keyword evidence="7" id="KW-0804">Transcription</keyword>
<evidence type="ECO:0000256" key="2">
    <source>
        <dbReference type="ARBA" id="ARBA00022741"/>
    </source>
</evidence>
<keyword evidence="6" id="KW-0238">DNA-binding</keyword>
<dbReference type="CDD" id="cd00009">
    <property type="entry name" value="AAA"/>
    <property type="match status" value="1"/>
</dbReference>
<dbReference type="InterPro" id="IPR003593">
    <property type="entry name" value="AAA+_ATPase"/>
</dbReference>
<dbReference type="PROSITE" id="PS50045">
    <property type="entry name" value="SIGMA54_INTERACT_4"/>
    <property type="match status" value="1"/>
</dbReference>
<evidence type="ECO:0000313" key="12">
    <source>
        <dbReference type="Proteomes" id="UP000198866"/>
    </source>
</evidence>
<dbReference type="GO" id="GO:0000160">
    <property type="term" value="P:phosphorelay signal transduction system"/>
    <property type="evidence" value="ECO:0007669"/>
    <property type="project" value="UniProtKB-KW"/>
</dbReference>
<dbReference type="SMART" id="SM00382">
    <property type="entry name" value="AAA"/>
    <property type="match status" value="1"/>
</dbReference>
<dbReference type="InterPro" id="IPR002197">
    <property type="entry name" value="HTH_Fis"/>
</dbReference>
<dbReference type="Proteomes" id="UP000198866">
    <property type="component" value="Unassembled WGS sequence"/>
</dbReference>
<reference evidence="12" key="1">
    <citation type="submission" date="2016-10" db="EMBL/GenBank/DDBJ databases">
        <authorList>
            <person name="Varghese N."/>
            <person name="Submissions S."/>
        </authorList>
    </citation>
    <scope>NUCLEOTIDE SEQUENCE [LARGE SCALE GENOMIC DNA]</scope>
    <source>
        <strain evidence="12">LMG 26031</strain>
    </source>
</reference>
<dbReference type="PANTHER" id="PTHR32071:SF57">
    <property type="entry name" value="C4-DICARBOXYLATE TRANSPORT TRANSCRIPTIONAL REGULATORY PROTEIN DCTD"/>
    <property type="match status" value="1"/>
</dbReference>
<dbReference type="Pfam" id="PF02954">
    <property type="entry name" value="HTH_8"/>
    <property type="match status" value="1"/>
</dbReference>
<dbReference type="PROSITE" id="PS00676">
    <property type="entry name" value="SIGMA54_INTERACT_2"/>
    <property type="match status" value="1"/>
</dbReference>
<keyword evidence="4" id="KW-0902">Two-component regulatory system</keyword>
<dbReference type="RefSeq" id="WP_090873722.1">
    <property type="nucleotide sequence ID" value="NZ_FNYE01000056.1"/>
</dbReference>
<dbReference type="GO" id="GO:0005524">
    <property type="term" value="F:ATP binding"/>
    <property type="evidence" value="ECO:0007669"/>
    <property type="project" value="UniProtKB-KW"/>
</dbReference>
<dbReference type="PROSITE" id="PS50110">
    <property type="entry name" value="RESPONSE_REGULATORY"/>
    <property type="match status" value="1"/>
</dbReference>
<evidence type="ECO:0000259" key="10">
    <source>
        <dbReference type="PROSITE" id="PS50110"/>
    </source>
</evidence>
<evidence type="ECO:0000256" key="7">
    <source>
        <dbReference type="ARBA" id="ARBA00023163"/>
    </source>
</evidence>
<evidence type="ECO:0000256" key="3">
    <source>
        <dbReference type="ARBA" id="ARBA00022840"/>
    </source>
</evidence>
<dbReference type="InterPro" id="IPR025944">
    <property type="entry name" value="Sigma_54_int_dom_CS"/>
</dbReference>
<dbReference type="PROSITE" id="PS00675">
    <property type="entry name" value="SIGMA54_INTERACT_1"/>
    <property type="match status" value="1"/>
</dbReference>
<accession>A0A1H7EED5</accession>
<dbReference type="FunFam" id="3.40.50.300:FF:000006">
    <property type="entry name" value="DNA-binding transcriptional regulator NtrC"/>
    <property type="match status" value="1"/>
</dbReference>
<sequence length="457" mass="49746">MGDEIRVLVVEDDENVRFGVEQAVALAGFPVSAYASAKEALAEVAPGAPLVIVSDVRMPGIDGLQLLDKVMAIDSQIPVVLISGHADISTAVGAMQVGAYDFIEKPFSSDHIAGRVARAVEKRRLTLEVQGLRAALHNWQGIEAMVLGKSPAMAEVRKKILRLADTSVSVLITGETGTGKELIARSLHDFGGRRDNHFVALNCGGLPEQIFESELFGHEAGAFTGAIKKRIGKIEWANGGTLFLDEIETMPVALQIKMLRVLQERTLERLGANESIAVDCRVIAASKADLAALSADGRFRADLLYRLNVAQIELPPLRERREDVPLLFEHFVLAAARRFGQPAPIVSATQVSELMTHQWPGNVRELQNVADRFVLGLTGDSLLTEGNDPNKGTAKGGTLAEQMAYFERMLIEDMLRRHHGNVSDASDALGMPKKTLYHKLRQLKIAARDAQGEEIDT</sequence>
<evidence type="ECO:0000313" key="11">
    <source>
        <dbReference type="EMBL" id="SEK12208.1"/>
    </source>
</evidence>
<evidence type="ECO:0000256" key="8">
    <source>
        <dbReference type="PROSITE-ProRule" id="PRU00169"/>
    </source>
</evidence>
<dbReference type="PANTHER" id="PTHR32071">
    <property type="entry name" value="TRANSCRIPTIONAL REGULATORY PROTEIN"/>
    <property type="match status" value="1"/>
</dbReference>
<dbReference type="Gene3D" id="1.10.10.60">
    <property type="entry name" value="Homeodomain-like"/>
    <property type="match status" value="1"/>
</dbReference>
<dbReference type="Pfam" id="PF00158">
    <property type="entry name" value="Sigma54_activat"/>
    <property type="match status" value="1"/>
</dbReference>
<dbReference type="Gene3D" id="1.10.8.60">
    <property type="match status" value="1"/>
</dbReference>
<dbReference type="Gene3D" id="3.40.50.2300">
    <property type="match status" value="1"/>
</dbReference>
<dbReference type="FunFam" id="3.40.50.2300:FF:000018">
    <property type="entry name" value="DNA-binding transcriptional regulator NtrC"/>
    <property type="match status" value="1"/>
</dbReference>
<dbReference type="SUPFAM" id="SSF46689">
    <property type="entry name" value="Homeodomain-like"/>
    <property type="match status" value="1"/>
</dbReference>
<proteinExistence type="predicted"/>
<dbReference type="EMBL" id="FNYE01000056">
    <property type="protein sequence ID" value="SEK12208.1"/>
    <property type="molecule type" value="Genomic_DNA"/>
</dbReference>
<feature type="modified residue" description="4-aspartylphosphate" evidence="8">
    <location>
        <position position="55"/>
    </location>
</feature>
<keyword evidence="12" id="KW-1185">Reference proteome</keyword>
<dbReference type="SUPFAM" id="SSF52172">
    <property type="entry name" value="CheY-like"/>
    <property type="match status" value="1"/>
</dbReference>
<dbReference type="PROSITE" id="PS00688">
    <property type="entry name" value="SIGMA54_INTERACT_3"/>
    <property type="match status" value="1"/>
</dbReference>
<dbReference type="OrthoDB" id="9761705at2"/>
<dbReference type="InterPro" id="IPR058031">
    <property type="entry name" value="AAA_lid_NorR"/>
</dbReference>
<dbReference type="Pfam" id="PF25601">
    <property type="entry name" value="AAA_lid_14"/>
    <property type="match status" value="1"/>
</dbReference>
<dbReference type="InterPro" id="IPR009057">
    <property type="entry name" value="Homeodomain-like_sf"/>
</dbReference>
<dbReference type="InterPro" id="IPR002078">
    <property type="entry name" value="Sigma_54_int"/>
</dbReference>
<dbReference type="STRING" id="667676.SAMN05192539_105627"/>
<dbReference type="InterPro" id="IPR025662">
    <property type="entry name" value="Sigma_54_int_dom_ATP-bd_1"/>
</dbReference>
<dbReference type="InterPro" id="IPR001789">
    <property type="entry name" value="Sig_transdc_resp-reg_receiver"/>
</dbReference>
<dbReference type="SUPFAM" id="SSF52540">
    <property type="entry name" value="P-loop containing nucleoside triphosphate hydrolases"/>
    <property type="match status" value="1"/>
</dbReference>
<dbReference type="CDD" id="cd17549">
    <property type="entry name" value="REC_DctD-like"/>
    <property type="match status" value="1"/>
</dbReference>
<dbReference type="AlphaFoldDB" id="A0A1H7EED5"/>
<name>A0A1H7EED5_9BURK</name>
<gene>
    <name evidence="11" type="ORF">SAMN05192539_105627</name>
</gene>
<feature type="domain" description="Response regulatory" evidence="10">
    <location>
        <begin position="6"/>
        <end position="120"/>
    </location>
</feature>